<keyword evidence="4 6" id="KW-1133">Transmembrane helix</keyword>
<keyword evidence="5 6" id="KW-0472">Membrane</keyword>
<gene>
    <name evidence="7" type="ORF">DHW29_11555</name>
</gene>
<dbReference type="Proteomes" id="UP000263596">
    <property type="component" value="Unassembled WGS sequence"/>
</dbReference>
<dbReference type="GO" id="GO:0016020">
    <property type="term" value="C:membrane"/>
    <property type="evidence" value="ECO:0007669"/>
    <property type="project" value="UniProtKB-SubCell"/>
</dbReference>
<evidence type="ECO:0000256" key="5">
    <source>
        <dbReference type="ARBA" id="ARBA00023136"/>
    </source>
</evidence>
<feature type="transmembrane region" description="Helical" evidence="6">
    <location>
        <begin position="6"/>
        <end position="28"/>
    </location>
</feature>
<evidence type="ECO:0000256" key="2">
    <source>
        <dbReference type="ARBA" id="ARBA00022692"/>
    </source>
</evidence>
<evidence type="ECO:0000256" key="3">
    <source>
        <dbReference type="ARBA" id="ARBA00022960"/>
    </source>
</evidence>
<evidence type="ECO:0000256" key="1">
    <source>
        <dbReference type="ARBA" id="ARBA00004141"/>
    </source>
</evidence>
<sequence>PTKGLTLPFISYGGTSLMMCAAMISLVLKIDSSTQQVNPNREESNF</sequence>
<dbReference type="EMBL" id="DPVE01000197">
    <property type="protein sequence ID" value="HCK30746.1"/>
    <property type="molecule type" value="Genomic_DNA"/>
</dbReference>
<protein>
    <submittedName>
        <fullName evidence="7">Cell division protein FtsW</fullName>
    </submittedName>
</protein>
<proteinExistence type="predicted"/>
<dbReference type="GO" id="GO:0008360">
    <property type="term" value="P:regulation of cell shape"/>
    <property type="evidence" value="ECO:0007669"/>
    <property type="project" value="UniProtKB-KW"/>
</dbReference>
<reference evidence="7 8" key="1">
    <citation type="journal article" date="2018" name="Nat. Biotechnol.">
        <title>A standardized bacterial taxonomy based on genome phylogeny substantially revises the tree of life.</title>
        <authorList>
            <person name="Parks D.H."/>
            <person name="Chuvochina M."/>
            <person name="Waite D.W."/>
            <person name="Rinke C."/>
            <person name="Skarshewski A."/>
            <person name="Chaumeil P.A."/>
            <person name="Hugenholtz P."/>
        </authorList>
    </citation>
    <scope>NUCLEOTIDE SEQUENCE [LARGE SCALE GENOMIC DNA]</scope>
    <source>
        <strain evidence="7">UBA9669</strain>
    </source>
</reference>
<name>A0A3D2SMW8_9GAMM</name>
<keyword evidence="7" id="KW-0131">Cell cycle</keyword>
<dbReference type="AlphaFoldDB" id="A0A3D2SMW8"/>
<keyword evidence="3" id="KW-0133">Cell shape</keyword>
<evidence type="ECO:0000313" key="7">
    <source>
        <dbReference type="EMBL" id="HCK30746.1"/>
    </source>
</evidence>
<evidence type="ECO:0000256" key="6">
    <source>
        <dbReference type="SAM" id="Phobius"/>
    </source>
</evidence>
<evidence type="ECO:0000313" key="8">
    <source>
        <dbReference type="Proteomes" id="UP000263596"/>
    </source>
</evidence>
<keyword evidence="2 6" id="KW-0812">Transmembrane</keyword>
<comment type="caution">
    <text evidence="7">The sequence shown here is derived from an EMBL/GenBank/DDBJ whole genome shotgun (WGS) entry which is preliminary data.</text>
</comment>
<accession>A0A3D2SMW8</accession>
<dbReference type="GO" id="GO:0051301">
    <property type="term" value="P:cell division"/>
    <property type="evidence" value="ECO:0007669"/>
    <property type="project" value="UniProtKB-KW"/>
</dbReference>
<organism evidence="7 8">
    <name type="scientific">Acinetobacter ursingii</name>
    <dbReference type="NCBI Taxonomy" id="108980"/>
    <lineage>
        <taxon>Bacteria</taxon>
        <taxon>Pseudomonadati</taxon>
        <taxon>Pseudomonadota</taxon>
        <taxon>Gammaproteobacteria</taxon>
        <taxon>Moraxellales</taxon>
        <taxon>Moraxellaceae</taxon>
        <taxon>Acinetobacter</taxon>
    </lineage>
</organism>
<evidence type="ECO:0000256" key="4">
    <source>
        <dbReference type="ARBA" id="ARBA00022989"/>
    </source>
</evidence>
<keyword evidence="7" id="KW-0132">Cell division</keyword>
<feature type="non-terminal residue" evidence="7">
    <location>
        <position position="1"/>
    </location>
</feature>
<dbReference type="Pfam" id="PF01098">
    <property type="entry name" value="FTSW_RODA_SPOVE"/>
    <property type="match status" value="1"/>
</dbReference>
<dbReference type="InterPro" id="IPR001182">
    <property type="entry name" value="FtsW/RodA"/>
</dbReference>
<comment type="subcellular location">
    <subcellularLocation>
        <location evidence="1">Membrane</location>
        <topology evidence="1">Multi-pass membrane protein</topology>
    </subcellularLocation>
</comment>